<evidence type="ECO:0000256" key="3">
    <source>
        <dbReference type="ARBA" id="ARBA00022679"/>
    </source>
</evidence>
<dbReference type="Gene3D" id="3.40.630.30">
    <property type="match status" value="1"/>
</dbReference>
<dbReference type="GO" id="GO:0006629">
    <property type="term" value="P:lipid metabolic process"/>
    <property type="evidence" value="ECO:0007669"/>
    <property type="project" value="UniProtKB-KW"/>
</dbReference>
<dbReference type="OrthoDB" id="9776831at2"/>
<keyword evidence="5" id="KW-0012">Acyltransferase</keyword>
<evidence type="ECO:0000256" key="5">
    <source>
        <dbReference type="ARBA" id="ARBA00023315"/>
    </source>
</evidence>
<evidence type="ECO:0000256" key="1">
    <source>
        <dbReference type="ARBA" id="ARBA00005189"/>
    </source>
</evidence>
<keyword evidence="3" id="KW-0808">Transferase</keyword>
<keyword evidence="2" id="KW-0444">Lipid biosynthesis</keyword>
<reference evidence="6 7" key="1">
    <citation type="submission" date="2018-12" db="EMBL/GenBank/DDBJ databases">
        <title>Rubrispira sanarue gen. nov., sp., nov., a member of the order Silvanigrellales, isolated from a brackish lake in Hamamatsu Japan.</title>
        <authorList>
            <person name="Maejima Y."/>
            <person name="Iino T."/>
            <person name="Muraguchi Y."/>
            <person name="Fukuda K."/>
            <person name="Nojiri H."/>
            <person name="Ohkuma M."/>
            <person name="Moriuchi R."/>
            <person name="Dohra H."/>
            <person name="Kimbara K."/>
            <person name="Shintani M."/>
        </authorList>
    </citation>
    <scope>NUCLEOTIDE SEQUENCE [LARGE SCALE GENOMIC DNA]</scope>
    <source>
        <strain evidence="6 7">RF1110005</strain>
    </source>
</reference>
<keyword evidence="4" id="KW-0443">Lipid metabolism</keyword>
<evidence type="ECO:0000313" key="6">
    <source>
        <dbReference type="EMBL" id="BBH54144.1"/>
    </source>
</evidence>
<comment type="pathway">
    <text evidence="1">Lipid metabolism.</text>
</comment>
<dbReference type="PANTHER" id="PTHR37323:SF1">
    <property type="entry name" value="L-ORNITHINE N(ALPHA)-ACYLTRANSFERASE"/>
    <property type="match status" value="1"/>
</dbReference>
<evidence type="ECO:0008006" key="8">
    <source>
        <dbReference type="Google" id="ProtNLM"/>
    </source>
</evidence>
<accession>A0A4P2VPG6</accession>
<sequence>MEFDKKKLSDKFSEFFEENLSNYSPYLNIEIKTEKYTLSTANSQKDLIDIFKLRYMVFYKENGIISNINFDIDEFDSVCDHLIIRSNSTNDICGTYRIITNDKSPKFYSSTEFELSDFHKINGKKLELGRACINPIHRNSTLKDLLWKGIILYSHKIKADIIFGCSSVYTNSFAVAHGLLDLFKEKNVYSADLIVAPLEHYRLQKIVDEEKFDRTHYQNYLPPLLRGYILAGAKVYGEPAMDKSFKCIDFFTMLYLKDLTPLFKNRYMRNL</sequence>
<dbReference type="Proteomes" id="UP000291236">
    <property type="component" value="Chromosome"/>
</dbReference>
<evidence type="ECO:0000313" key="7">
    <source>
        <dbReference type="Proteomes" id="UP000291236"/>
    </source>
</evidence>
<dbReference type="PANTHER" id="PTHR37323">
    <property type="entry name" value="GCN5-RELATED N-ACETYLTRANSFERASE"/>
    <property type="match status" value="1"/>
</dbReference>
<protein>
    <recommendedName>
        <fullName evidence="8">Hemolysin</fullName>
    </recommendedName>
</protein>
<gene>
    <name evidence="6" type="ORF">JCM31447_26020</name>
</gene>
<dbReference type="RefSeq" id="WP_130611340.1">
    <property type="nucleotide sequence ID" value="NZ_AP019368.1"/>
</dbReference>
<dbReference type="InterPro" id="IPR052351">
    <property type="entry name" value="Ornithine_N-alpha-AT"/>
</dbReference>
<dbReference type="SUPFAM" id="SSF55729">
    <property type="entry name" value="Acyl-CoA N-acyltransferases (Nat)"/>
    <property type="match status" value="1"/>
</dbReference>
<dbReference type="GO" id="GO:0016746">
    <property type="term" value="F:acyltransferase activity"/>
    <property type="evidence" value="ECO:0007669"/>
    <property type="project" value="UniProtKB-KW"/>
</dbReference>
<evidence type="ECO:0000256" key="2">
    <source>
        <dbReference type="ARBA" id="ARBA00022516"/>
    </source>
</evidence>
<dbReference type="KEGG" id="sbf:JCM31447_26020"/>
<dbReference type="AlphaFoldDB" id="A0A4P2VPG6"/>
<dbReference type="Pfam" id="PF13444">
    <property type="entry name" value="Acetyltransf_5"/>
    <property type="match status" value="1"/>
</dbReference>
<name>A0A4P2VPG6_FLUSA</name>
<dbReference type="InterPro" id="IPR016181">
    <property type="entry name" value="Acyl_CoA_acyltransferase"/>
</dbReference>
<dbReference type="EMBL" id="AP019368">
    <property type="protein sequence ID" value="BBH54144.1"/>
    <property type="molecule type" value="Genomic_DNA"/>
</dbReference>
<proteinExistence type="predicted"/>
<organism evidence="6 7">
    <name type="scientific">Fluviispira sanaruensis</name>
    <dbReference type="NCBI Taxonomy" id="2493639"/>
    <lineage>
        <taxon>Bacteria</taxon>
        <taxon>Pseudomonadati</taxon>
        <taxon>Bdellovibrionota</taxon>
        <taxon>Oligoflexia</taxon>
        <taxon>Silvanigrellales</taxon>
        <taxon>Silvanigrellaceae</taxon>
        <taxon>Fluviispira</taxon>
    </lineage>
</organism>
<evidence type="ECO:0000256" key="4">
    <source>
        <dbReference type="ARBA" id="ARBA00023098"/>
    </source>
</evidence>
<keyword evidence="7" id="KW-1185">Reference proteome</keyword>